<evidence type="ECO:0000256" key="1">
    <source>
        <dbReference type="SAM" id="MobiDB-lite"/>
    </source>
</evidence>
<dbReference type="PANTHER" id="PTHR34315:SF1">
    <property type="entry name" value="INTRADIOL RING-CLEAVAGE DIOXYGENASES DOMAIN-CONTAINING PROTEIN-RELATED"/>
    <property type="match status" value="1"/>
</dbReference>
<evidence type="ECO:0000313" key="4">
    <source>
        <dbReference type="Proteomes" id="UP000801428"/>
    </source>
</evidence>
<dbReference type="GO" id="GO:0008199">
    <property type="term" value="F:ferric iron binding"/>
    <property type="evidence" value="ECO:0007669"/>
    <property type="project" value="InterPro"/>
</dbReference>
<dbReference type="EMBL" id="SWKU01000005">
    <property type="protein sequence ID" value="KAF3006625.1"/>
    <property type="molecule type" value="Genomic_DNA"/>
</dbReference>
<dbReference type="OrthoDB" id="121380at2759"/>
<sequence length="378" mass="40003">MVYFSPSFIALAASFFFSPAVAHPGHDIAEEIAERAAFRASDSYTGLEHCAETLKSRQAALISRRKAMVQHLRTKRGIAKRSFEDVLNTDHRSNASVTPDSPDDVIFAGNSSCILQPETTEGPYWVSGEYVRQDITDGNPGVPLTFDVQVIDTTTCEPIPQVALEAWHCNATGVYGGVVANGNGNTADAANINNTMFRGIQFSNENGILQFDTTFPGHYTGRTTHIHVLAHINSTINEKNQTLTGGHISHVGQLFFDQKLITDAESVEPYTTNTQELMLNANDGIFADEAAESDPVLNYVYLGDSVEEGVFAWVTVGIDPTSVLSPNAAANLGENGGVANPGNGGFPGGPGGPGGSFPTGGFPGGPRPSSTAVPSTAV</sequence>
<feature type="chain" id="PRO_5040365368" description="Extracellular dioxygenase" evidence="2">
    <location>
        <begin position="23"/>
        <end position="378"/>
    </location>
</feature>
<keyword evidence="2" id="KW-0732">Signal</keyword>
<keyword evidence="4" id="KW-1185">Reference proteome</keyword>
<reference evidence="3" key="1">
    <citation type="submission" date="2019-04" db="EMBL/GenBank/DDBJ databases">
        <title>Sequencing of skin fungus with MAO and IRED activity.</title>
        <authorList>
            <person name="Marsaioli A.J."/>
            <person name="Bonatto J.M.C."/>
            <person name="Reis Junior O."/>
        </authorList>
    </citation>
    <scope>NUCLEOTIDE SEQUENCE</scope>
    <source>
        <strain evidence="3">30M1</strain>
    </source>
</reference>
<accession>A0A9P4WCZ0</accession>
<evidence type="ECO:0000256" key="2">
    <source>
        <dbReference type="SAM" id="SignalP"/>
    </source>
</evidence>
<feature type="region of interest" description="Disordered" evidence="1">
    <location>
        <begin position="335"/>
        <end position="378"/>
    </location>
</feature>
<evidence type="ECO:0008006" key="5">
    <source>
        <dbReference type="Google" id="ProtNLM"/>
    </source>
</evidence>
<name>A0A9P4WCZ0_CURKU</name>
<dbReference type="PANTHER" id="PTHR34315">
    <property type="match status" value="1"/>
</dbReference>
<dbReference type="Proteomes" id="UP000801428">
    <property type="component" value="Unassembled WGS sequence"/>
</dbReference>
<dbReference type="GO" id="GO:0016702">
    <property type="term" value="F:oxidoreductase activity, acting on single donors with incorporation of molecular oxygen, incorporation of two atoms of oxygen"/>
    <property type="evidence" value="ECO:0007669"/>
    <property type="project" value="InterPro"/>
</dbReference>
<dbReference type="SUPFAM" id="SSF49482">
    <property type="entry name" value="Aromatic compound dioxygenase"/>
    <property type="match status" value="1"/>
</dbReference>
<proteinExistence type="predicted"/>
<dbReference type="CDD" id="cd03457">
    <property type="entry name" value="intradiol_dioxygenase_like"/>
    <property type="match status" value="1"/>
</dbReference>
<dbReference type="InterPro" id="IPR015889">
    <property type="entry name" value="Intradiol_dOase_core"/>
</dbReference>
<organism evidence="3 4">
    <name type="scientific">Curvularia kusanoi</name>
    <name type="common">Cochliobolus kusanoi</name>
    <dbReference type="NCBI Taxonomy" id="90978"/>
    <lineage>
        <taxon>Eukaryota</taxon>
        <taxon>Fungi</taxon>
        <taxon>Dikarya</taxon>
        <taxon>Ascomycota</taxon>
        <taxon>Pezizomycotina</taxon>
        <taxon>Dothideomycetes</taxon>
        <taxon>Pleosporomycetidae</taxon>
        <taxon>Pleosporales</taxon>
        <taxon>Pleosporineae</taxon>
        <taxon>Pleosporaceae</taxon>
        <taxon>Curvularia</taxon>
    </lineage>
</organism>
<protein>
    <recommendedName>
        <fullName evidence="5">Extracellular dioxygenase</fullName>
    </recommendedName>
</protein>
<comment type="caution">
    <text evidence="3">The sequence shown here is derived from an EMBL/GenBank/DDBJ whole genome shotgun (WGS) entry which is preliminary data.</text>
</comment>
<gene>
    <name evidence="3" type="ORF">E8E13_007657</name>
</gene>
<dbReference type="Gene3D" id="2.60.130.10">
    <property type="entry name" value="Aromatic compound dioxygenase"/>
    <property type="match status" value="1"/>
</dbReference>
<dbReference type="AlphaFoldDB" id="A0A9P4WCZ0"/>
<feature type="compositionally biased region" description="Gly residues" evidence="1">
    <location>
        <begin position="342"/>
        <end position="364"/>
    </location>
</feature>
<feature type="compositionally biased region" description="Polar residues" evidence="1">
    <location>
        <begin position="369"/>
        <end position="378"/>
    </location>
</feature>
<evidence type="ECO:0000313" key="3">
    <source>
        <dbReference type="EMBL" id="KAF3006625.1"/>
    </source>
</evidence>
<feature type="signal peptide" evidence="2">
    <location>
        <begin position="1"/>
        <end position="22"/>
    </location>
</feature>